<dbReference type="InterPro" id="IPR003006">
    <property type="entry name" value="Ig/MHC_CS"/>
</dbReference>
<name>A0A672F5T7_SALFA</name>
<evidence type="ECO:0000313" key="5">
    <source>
        <dbReference type="Ensembl" id="ENSSFAP00005000757.1"/>
    </source>
</evidence>
<dbReference type="AlphaFoldDB" id="A0A672F5T7"/>
<evidence type="ECO:0000256" key="2">
    <source>
        <dbReference type="ARBA" id="ARBA00023319"/>
    </source>
</evidence>
<dbReference type="InterPro" id="IPR007110">
    <property type="entry name" value="Ig-like_dom"/>
</dbReference>
<keyword evidence="6" id="KW-1185">Reference proteome</keyword>
<dbReference type="InterPro" id="IPR013783">
    <property type="entry name" value="Ig-like_fold"/>
</dbReference>
<reference evidence="5" key="1">
    <citation type="submission" date="2019-06" db="EMBL/GenBank/DDBJ databases">
        <authorList>
            <consortium name="Wellcome Sanger Institute Data Sharing"/>
        </authorList>
    </citation>
    <scope>NUCLEOTIDE SEQUENCE [LARGE SCALE GENOMIC DNA]</scope>
</reference>
<dbReference type="FunFam" id="2.60.40.10:FF:000283">
    <property type="entry name" value="Immunoglobulin kappa constant"/>
    <property type="match status" value="1"/>
</dbReference>
<dbReference type="PANTHER" id="PTHR23411">
    <property type="entry name" value="TAPASIN"/>
    <property type="match status" value="1"/>
</dbReference>
<keyword evidence="3" id="KW-0732">Signal</keyword>
<proteinExistence type="predicted"/>
<feature type="chain" id="PRO_5025494563" description="Ig-like domain-containing protein" evidence="3">
    <location>
        <begin position="18"/>
        <end position="191"/>
    </location>
</feature>
<organism evidence="5 6">
    <name type="scientific">Salarias fasciatus</name>
    <name type="common">Jewelled blenny</name>
    <name type="synonym">Blennius fasciatus</name>
    <dbReference type="NCBI Taxonomy" id="181472"/>
    <lineage>
        <taxon>Eukaryota</taxon>
        <taxon>Metazoa</taxon>
        <taxon>Chordata</taxon>
        <taxon>Craniata</taxon>
        <taxon>Vertebrata</taxon>
        <taxon>Euteleostomi</taxon>
        <taxon>Actinopterygii</taxon>
        <taxon>Neopterygii</taxon>
        <taxon>Teleostei</taxon>
        <taxon>Neoteleostei</taxon>
        <taxon>Acanthomorphata</taxon>
        <taxon>Ovalentaria</taxon>
        <taxon>Blenniimorphae</taxon>
        <taxon>Blenniiformes</taxon>
        <taxon>Blennioidei</taxon>
        <taxon>Blenniidae</taxon>
        <taxon>Salariinae</taxon>
        <taxon>Salarias</taxon>
    </lineage>
</organism>
<accession>A0A672F5T7</accession>
<evidence type="ECO:0000256" key="3">
    <source>
        <dbReference type="SAM" id="SignalP"/>
    </source>
</evidence>
<reference evidence="5" key="2">
    <citation type="submission" date="2025-08" db="UniProtKB">
        <authorList>
            <consortium name="Ensembl"/>
        </authorList>
    </citation>
    <scope>IDENTIFICATION</scope>
</reference>
<dbReference type="Proteomes" id="UP000472267">
    <property type="component" value="Chromosome 4"/>
</dbReference>
<reference evidence="5" key="3">
    <citation type="submission" date="2025-09" db="UniProtKB">
        <authorList>
            <consortium name="Ensembl"/>
        </authorList>
    </citation>
    <scope>IDENTIFICATION</scope>
</reference>
<dbReference type="SUPFAM" id="SSF48726">
    <property type="entry name" value="Immunoglobulin"/>
    <property type="match status" value="1"/>
</dbReference>
<sequence length="191" mass="21555">MCFLLLLLARHASHLLSVVLRCSLHCFTSVYFSTHGGPGCCEAFRWPLALITPLPVLSPPEFITPQTIHNHLFFVSEPRIVSPNITLYPVWKGKLGNSAVRLICTLSGFYPDKLSVEWQHDQQPLTIVPNELKLQSMEGREKTFSLSSEIEPNITEWTTGSSFTCKATHEGSKYEKTTSICESKYECELLH</sequence>
<evidence type="ECO:0000313" key="6">
    <source>
        <dbReference type="Proteomes" id="UP000472267"/>
    </source>
</evidence>
<keyword evidence="2" id="KW-0393">Immunoglobulin domain</keyword>
<dbReference type="Gene3D" id="2.60.40.10">
    <property type="entry name" value="Immunoglobulins"/>
    <property type="match status" value="1"/>
</dbReference>
<evidence type="ECO:0000256" key="1">
    <source>
        <dbReference type="ARBA" id="ARBA00023157"/>
    </source>
</evidence>
<feature type="signal peptide" evidence="3">
    <location>
        <begin position="1"/>
        <end position="17"/>
    </location>
</feature>
<keyword evidence="1" id="KW-1015">Disulfide bond</keyword>
<dbReference type="PROSITE" id="PS50835">
    <property type="entry name" value="IG_LIKE"/>
    <property type="match status" value="1"/>
</dbReference>
<dbReference type="InParanoid" id="A0A672F5T7"/>
<dbReference type="SMART" id="SM00407">
    <property type="entry name" value="IGc1"/>
    <property type="match status" value="1"/>
</dbReference>
<dbReference type="InterPro" id="IPR036179">
    <property type="entry name" value="Ig-like_dom_sf"/>
</dbReference>
<dbReference type="InterPro" id="IPR050380">
    <property type="entry name" value="Immune_Resp_Modulators"/>
</dbReference>
<feature type="domain" description="Ig-like" evidence="4">
    <location>
        <begin position="83"/>
        <end position="179"/>
    </location>
</feature>
<protein>
    <recommendedName>
        <fullName evidence="4">Ig-like domain-containing protein</fullName>
    </recommendedName>
</protein>
<dbReference type="PROSITE" id="PS00290">
    <property type="entry name" value="IG_MHC"/>
    <property type="match status" value="1"/>
</dbReference>
<dbReference type="InterPro" id="IPR003597">
    <property type="entry name" value="Ig_C1-set"/>
</dbReference>
<evidence type="ECO:0000259" key="4">
    <source>
        <dbReference type="PROSITE" id="PS50835"/>
    </source>
</evidence>
<dbReference type="Pfam" id="PF07654">
    <property type="entry name" value="C1-set"/>
    <property type="match status" value="1"/>
</dbReference>
<dbReference type="Ensembl" id="ENSSFAT00005000790.1">
    <property type="protein sequence ID" value="ENSSFAP00005000757.1"/>
    <property type="gene ID" value="ENSSFAG00005000533.1"/>
</dbReference>